<organism evidence="2 3">
    <name type="scientific">Streptococcus porcorum</name>
    <dbReference type="NCBI Taxonomy" id="701526"/>
    <lineage>
        <taxon>Bacteria</taxon>
        <taxon>Bacillati</taxon>
        <taxon>Bacillota</taxon>
        <taxon>Bacilli</taxon>
        <taxon>Lactobacillales</taxon>
        <taxon>Streptococcaceae</taxon>
        <taxon>Streptococcus</taxon>
    </lineage>
</organism>
<dbReference type="Proteomes" id="UP001549037">
    <property type="component" value="Unassembled WGS sequence"/>
</dbReference>
<name>A0ABV2JG17_9STRE</name>
<feature type="signal peptide" evidence="1">
    <location>
        <begin position="1"/>
        <end position="22"/>
    </location>
</feature>
<accession>A0ABV2JG17</accession>
<evidence type="ECO:0000313" key="3">
    <source>
        <dbReference type="Proteomes" id="UP001549037"/>
    </source>
</evidence>
<protein>
    <recommendedName>
        <fullName evidence="4">Secreted protein</fullName>
    </recommendedName>
</protein>
<evidence type="ECO:0000313" key="2">
    <source>
        <dbReference type="EMBL" id="MET3633676.1"/>
    </source>
</evidence>
<keyword evidence="1" id="KW-0732">Signal</keyword>
<dbReference type="EMBL" id="JBEPLN010000003">
    <property type="protein sequence ID" value="MET3633676.1"/>
    <property type="molecule type" value="Genomic_DNA"/>
</dbReference>
<comment type="caution">
    <text evidence="2">The sequence shown here is derived from an EMBL/GenBank/DDBJ whole genome shotgun (WGS) entry which is preliminary data.</text>
</comment>
<reference evidence="2 3" key="1">
    <citation type="submission" date="2024-06" db="EMBL/GenBank/DDBJ databases">
        <title>Genomic Encyclopedia of Type Strains, Phase IV (KMG-IV): sequencing the most valuable type-strain genomes for metagenomic binning, comparative biology and taxonomic classification.</title>
        <authorList>
            <person name="Goeker M."/>
        </authorList>
    </citation>
    <scope>NUCLEOTIDE SEQUENCE [LARGE SCALE GENOMIC DNA]</scope>
    <source>
        <strain evidence="2 3">DSM 28302</strain>
    </source>
</reference>
<gene>
    <name evidence="2" type="ORF">ABID28_000309</name>
</gene>
<evidence type="ECO:0008006" key="4">
    <source>
        <dbReference type="Google" id="ProtNLM"/>
    </source>
</evidence>
<evidence type="ECO:0000256" key="1">
    <source>
        <dbReference type="SAM" id="SignalP"/>
    </source>
</evidence>
<proteinExistence type="predicted"/>
<sequence length="211" mass="22584">MKKILKPIAVVMLSLSIGSSFIPVCNVLGEEYQHNVSEKSINQDGLNFSAEEIDIITENGQYSYDEKTTEDALKLQKYFGYDKNGNVVLNATKEQLIADLNITESQALDLLSISESGVRTTEYRGFVGVYVHLGPKVRAMNGWAAGAFAGGYVGWYAKQLAAAGPWGAGAAALITASAAATVKWAVENGVRTVPIGSQIPGFSLSYNVNVP</sequence>
<feature type="chain" id="PRO_5046986642" description="Secreted protein" evidence="1">
    <location>
        <begin position="23"/>
        <end position="211"/>
    </location>
</feature>
<dbReference type="RefSeq" id="WP_354367441.1">
    <property type="nucleotide sequence ID" value="NZ_JBEPLN010000003.1"/>
</dbReference>
<keyword evidence="3" id="KW-1185">Reference proteome</keyword>